<keyword evidence="9" id="KW-0472">Membrane</keyword>
<protein>
    <recommendedName>
        <fullName evidence="10">Hexosyltransferase</fullName>
        <ecNumber evidence="10">2.4.1.-</ecNumber>
    </recommendedName>
</protein>
<evidence type="ECO:0000256" key="5">
    <source>
        <dbReference type="ARBA" id="ARBA00022692"/>
    </source>
</evidence>
<comment type="subcellular location">
    <subcellularLocation>
        <location evidence="1 10">Golgi apparatus membrane</location>
        <topology evidence="1 10">Single-pass type II membrane protein</topology>
    </subcellularLocation>
</comment>
<dbReference type="Pfam" id="PF01762">
    <property type="entry name" value="Galactosyl_T"/>
    <property type="match status" value="1"/>
</dbReference>
<dbReference type="GO" id="GO:0016757">
    <property type="term" value="F:glycosyltransferase activity"/>
    <property type="evidence" value="ECO:0000318"/>
    <property type="project" value="GO_Central"/>
</dbReference>
<dbReference type="PANTHER" id="PTHR11214">
    <property type="entry name" value="BETA-1,3-N-ACETYLGLUCOSAMINYLTRANSFERASE"/>
    <property type="match status" value="1"/>
</dbReference>
<keyword evidence="6" id="KW-0735">Signal-anchor</keyword>
<dbReference type="PhylomeDB" id="A7SIV3"/>
<evidence type="ECO:0000256" key="10">
    <source>
        <dbReference type="RuleBase" id="RU363063"/>
    </source>
</evidence>
<evidence type="ECO:0000256" key="7">
    <source>
        <dbReference type="ARBA" id="ARBA00022989"/>
    </source>
</evidence>
<dbReference type="EC" id="2.4.1.-" evidence="10"/>
<organism evidence="11 12">
    <name type="scientific">Nematostella vectensis</name>
    <name type="common">Starlet sea anemone</name>
    <dbReference type="NCBI Taxonomy" id="45351"/>
    <lineage>
        <taxon>Eukaryota</taxon>
        <taxon>Metazoa</taxon>
        <taxon>Cnidaria</taxon>
        <taxon>Anthozoa</taxon>
        <taxon>Hexacorallia</taxon>
        <taxon>Actiniaria</taxon>
        <taxon>Edwardsiidae</taxon>
        <taxon>Nematostella</taxon>
    </lineage>
</organism>
<dbReference type="Gene3D" id="3.90.550.50">
    <property type="match status" value="1"/>
</dbReference>
<evidence type="ECO:0000256" key="4">
    <source>
        <dbReference type="ARBA" id="ARBA00022679"/>
    </source>
</evidence>
<name>A7SIV3_NEMVE</name>
<evidence type="ECO:0000256" key="3">
    <source>
        <dbReference type="ARBA" id="ARBA00022676"/>
    </source>
</evidence>
<evidence type="ECO:0000256" key="8">
    <source>
        <dbReference type="ARBA" id="ARBA00023034"/>
    </source>
</evidence>
<evidence type="ECO:0000313" key="12">
    <source>
        <dbReference type="Proteomes" id="UP000001593"/>
    </source>
</evidence>
<evidence type="ECO:0000256" key="6">
    <source>
        <dbReference type="ARBA" id="ARBA00022968"/>
    </source>
</evidence>
<dbReference type="InParanoid" id="A7SIV3"/>
<keyword evidence="8 10" id="KW-0333">Golgi apparatus</keyword>
<gene>
    <name evidence="11" type="ORF">NEMVEDRAFT_v1g14031</name>
</gene>
<evidence type="ECO:0000256" key="1">
    <source>
        <dbReference type="ARBA" id="ARBA00004323"/>
    </source>
</evidence>
<proteinExistence type="inferred from homology"/>
<accession>A7SIV3</accession>
<keyword evidence="4" id="KW-0808">Transferase</keyword>
<dbReference type="EMBL" id="DS469672">
    <property type="protein sequence ID" value="EDO36369.1"/>
    <property type="molecule type" value="Genomic_DNA"/>
</dbReference>
<dbReference type="FunFam" id="3.90.550.50:FF:000049">
    <property type="entry name" value="Hexosyltransferase"/>
    <property type="match status" value="1"/>
</dbReference>
<comment type="similarity">
    <text evidence="2 10">Belongs to the glycosyltransferase 31 family.</text>
</comment>
<keyword evidence="3 10" id="KW-0328">Glycosyltransferase</keyword>
<evidence type="ECO:0000256" key="9">
    <source>
        <dbReference type="ARBA" id="ARBA00023136"/>
    </source>
</evidence>
<feature type="non-terminal residue" evidence="11">
    <location>
        <position position="246"/>
    </location>
</feature>
<dbReference type="GO" id="GO:0006493">
    <property type="term" value="P:protein O-linked glycosylation"/>
    <property type="evidence" value="ECO:0000318"/>
    <property type="project" value="GO_Central"/>
</dbReference>
<evidence type="ECO:0000256" key="2">
    <source>
        <dbReference type="ARBA" id="ARBA00008661"/>
    </source>
</evidence>
<evidence type="ECO:0000313" key="11">
    <source>
        <dbReference type="EMBL" id="EDO36369.1"/>
    </source>
</evidence>
<keyword evidence="5" id="KW-0812">Transmembrane</keyword>
<dbReference type="AlphaFoldDB" id="A7SIV3"/>
<sequence>DFARTPTAKNFLLFLPFHNYRILSQFLGPRMNSQDLFLIVLVLSTPESFIQRQAIRETWGSITSTDSKGKSDKKVKLVFVLGGLGHVDSALRREHSEKNDLLIGSFEETYRNLVVKVFVGLKWASTQRCKYVFKADEDVFLNIPRVVEWVEEIGSPQRLYAGEVVNNNTVLRWPWAKYSVSPLVYEPSYYPPYCRGAFYLLSRPVLPAILEEVAKRRAFAVEDAFLGVIANAIGLMPAQIRGCSSS</sequence>
<feature type="non-terminal residue" evidence="11">
    <location>
        <position position="1"/>
    </location>
</feature>
<keyword evidence="7" id="KW-1133">Transmembrane helix</keyword>
<dbReference type="eggNOG" id="KOG2287">
    <property type="taxonomic scope" value="Eukaryota"/>
</dbReference>
<dbReference type="OMA" id="YHATITR"/>
<dbReference type="InterPro" id="IPR002659">
    <property type="entry name" value="Glyco_trans_31"/>
</dbReference>
<reference evidence="11 12" key="1">
    <citation type="journal article" date="2007" name="Science">
        <title>Sea anemone genome reveals ancestral eumetazoan gene repertoire and genomic organization.</title>
        <authorList>
            <person name="Putnam N.H."/>
            <person name="Srivastava M."/>
            <person name="Hellsten U."/>
            <person name="Dirks B."/>
            <person name="Chapman J."/>
            <person name="Salamov A."/>
            <person name="Terry A."/>
            <person name="Shapiro H."/>
            <person name="Lindquist E."/>
            <person name="Kapitonov V.V."/>
            <person name="Jurka J."/>
            <person name="Genikhovich G."/>
            <person name="Grigoriev I.V."/>
            <person name="Lucas S.M."/>
            <person name="Steele R.E."/>
            <person name="Finnerty J.R."/>
            <person name="Technau U."/>
            <person name="Martindale M.Q."/>
            <person name="Rokhsar D.S."/>
        </authorList>
    </citation>
    <scope>NUCLEOTIDE SEQUENCE [LARGE SCALE GENOMIC DNA]</scope>
    <source>
        <strain evidence="12">CH2 X CH6</strain>
    </source>
</reference>
<dbReference type="HOGENOM" id="CLU_036849_6_1_1"/>
<keyword evidence="12" id="KW-1185">Reference proteome</keyword>
<dbReference type="GO" id="GO:0000139">
    <property type="term" value="C:Golgi membrane"/>
    <property type="evidence" value="ECO:0000318"/>
    <property type="project" value="GO_Central"/>
</dbReference>
<dbReference type="Proteomes" id="UP000001593">
    <property type="component" value="Unassembled WGS sequence"/>
</dbReference>
<dbReference type="GO" id="GO:0016758">
    <property type="term" value="F:hexosyltransferase activity"/>
    <property type="evidence" value="ECO:0007669"/>
    <property type="project" value="InterPro"/>
</dbReference>
<dbReference type="PANTHER" id="PTHR11214:SF376">
    <property type="entry name" value="HEXOSYLTRANSFERASE"/>
    <property type="match status" value="1"/>
</dbReference>